<comment type="similarity">
    <text evidence="1">Belongs to the universal stress protein A family.</text>
</comment>
<feature type="domain" description="UspA" evidence="2">
    <location>
        <begin position="1"/>
        <end position="128"/>
    </location>
</feature>
<reference evidence="3" key="1">
    <citation type="journal article" date="2020" name="mSystems">
        <title>Genome- and Community-Level Interaction Insights into Carbon Utilization and Element Cycling Functions of Hydrothermarchaeota in Hydrothermal Sediment.</title>
        <authorList>
            <person name="Zhou Z."/>
            <person name="Liu Y."/>
            <person name="Xu W."/>
            <person name="Pan J."/>
            <person name="Luo Z.H."/>
            <person name="Li M."/>
        </authorList>
    </citation>
    <scope>NUCLEOTIDE SEQUENCE [LARGE SCALE GENOMIC DNA]</scope>
    <source>
        <strain evidence="3">SpSt-853</strain>
    </source>
</reference>
<dbReference type="AlphaFoldDB" id="A0A7C5ALK6"/>
<dbReference type="CDD" id="cd00293">
    <property type="entry name" value="USP-like"/>
    <property type="match status" value="2"/>
</dbReference>
<sequence>MYRHILAAVNEHSNSEWAARYALALARVCQAQLTLIFAATPATGREVVHRAEAALERLFLEATSQGVAVESVVRAGDPFQVIKELVAEREIQLTMAATRREDLSRRFFLKTLARDLMLRLPCSVALVRVVHFGRVHPRRLLVPFRGHISKMEERVYFVARLAEAFEAQVTLFHAPPSLTGYFRGRLTPAPKELEPHIPGDIAKFSEMLERCQIAHEKRLGRGAVATAITMEAAAQRSDLIIMGASGRGLMESMLWGNPVEEVLRETPCNLIILLPRLKVP</sequence>
<evidence type="ECO:0000259" key="2">
    <source>
        <dbReference type="Pfam" id="PF00582"/>
    </source>
</evidence>
<name>A0A7C5ALK6_9BACT</name>
<protein>
    <submittedName>
        <fullName evidence="3">Universal stress protein</fullName>
    </submittedName>
</protein>
<dbReference type="PANTHER" id="PTHR46268:SF6">
    <property type="entry name" value="UNIVERSAL STRESS PROTEIN UP12"/>
    <property type="match status" value="1"/>
</dbReference>
<accession>A0A7C5ALK6</accession>
<evidence type="ECO:0000313" key="3">
    <source>
        <dbReference type="EMBL" id="HGZ11173.1"/>
    </source>
</evidence>
<gene>
    <name evidence="3" type="ORF">ENW48_03015</name>
</gene>
<dbReference type="EMBL" id="DTKJ01000019">
    <property type="protein sequence ID" value="HGZ11173.1"/>
    <property type="molecule type" value="Genomic_DNA"/>
</dbReference>
<feature type="domain" description="UspA" evidence="2">
    <location>
        <begin position="139"/>
        <end position="272"/>
    </location>
</feature>
<dbReference type="SUPFAM" id="SSF52402">
    <property type="entry name" value="Adenine nucleotide alpha hydrolases-like"/>
    <property type="match status" value="2"/>
</dbReference>
<dbReference type="Gene3D" id="3.40.50.620">
    <property type="entry name" value="HUPs"/>
    <property type="match status" value="2"/>
</dbReference>
<dbReference type="InterPro" id="IPR006015">
    <property type="entry name" value="Universal_stress_UspA"/>
</dbReference>
<dbReference type="InterPro" id="IPR006016">
    <property type="entry name" value="UspA"/>
</dbReference>
<proteinExistence type="inferred from homology"/>
<comment type="caution">
    <text evidence="3">The sequence shown here is derived from an EMBL/GenBank/DDBJ whole genome shotgun (WGS) entry which is preliminary data.</text>
</comment>
<dbReference type="InterPro" id="IPR014729">
    <property type="entry name" value="Rossmann-like_a/b/a_fold"/>
</dbReference>
<organism evidence="3">
    <name type="scientific">Desulfobacca acetoxidans</name>
    <dbReference type="NCBI Taxonomy" id="60893"/>
    <lineage>
        <taxon>Bacteria</taxon>
        <taxon>Pseudomonadati</taxon>
        <taxon>Thermodesulfobacteriota</taxon>
        <taxon>Desulfobaccia</taxon>
        <taxon>Desulfobaccales</taxon>
        <taxon>Desulfobaccaceae</taxon>
        <taxon>Desulfobacca</taxon>
    </lineage>
</organism>
<dbReference type="PANTHER" id="PTHR46268">
    <property type="entry name" value="STRESS RESPONSE PROTEIN NHAX"/>
    <property type="match status" value="1"/>
</dbReference>
<evidence type="ECO:0000256" key="1">
    <source>
        <dbReference type="ARBA" id="ARBA00008791"/>
    </source>
</evidence>
<dbReference type="PRINTS" id="PR01438">
    <property type="entry name" value="UNVRSLSTRESS"/>
</dbReference>
<dbReference type="Pfam" id="PF00582">
    <property type="entry name" value="Usp"/>
    <property type="match status" value="2"/>
</dbReference>